<sequence length="677" mass="75232">MLVGIRALLHSSPHEQFEMLDPARRIRTLLLHTLLHTTSCDIDKVYAAASVYPFAMSSLLALLSQQTPNLQTQKGLILLGLQNDFLSPDGKLPVSPRSGYLERLKELVPAFREFGSVIWVRSEFEANRVANPDDGDGDTVIAGSTVDGSLGLKHVSKRKASEDATLPLKRAKPADAEEEEEDPELFLNRTSNREPCCVKASWGAEYPEDIQNLIADSDIQVTKTYYSAFGSTSLLLTLRSKLITELFVCGCNTNLSVFATAMDAARYGIQITLIEDCLGYRRRERHDEAIRKLVDIMESDVMSSSKTIDMLRSPPDDDKREDHCSDEDEESAAATDELEADSSEEEEEEDFIPDPDAHIEKQHWPPSARLPLNVENLRSLSLRRSTAVAARSTVTSQAVDLEEKTAETTVDEYEKAMHEARDRVARYDALAQRSTPLFGMNKEKESAGSRILYDLLPAELAETVFEKLKPEVHWQPAEEAAGHALNHVLIQLYRGGTDFISEHSDKTLDIAKGSSIVNVSFGAQRTMRLRSKRGATSHLAAPSKHGAATSPLTRTTHRIPLPHNSMITMSLETNAEYLHGINADKRPAVEFSAAEKEYDGQRISLTFRQIETFLSADERLIWGQGATGKSRALAREVVNGDGKESEELVRAFGAENKASRIEWEVVYGRGSDVLHLK</sequence>
<dbReference type="AlphaFoldDB" id="A0A4U0U6D2"/>
<dbReference type="InterPro" id="IPR037151">
    <property type="entry name" value="AlkB-like_sf"/>
</dbReference>
<organism evidence="5 6">
    <name type="scientific">Salinomyces thailandicus</name>
    <dbReference type="NCBI Taxonomy" id="706561"/>
    <lineage>
        <taxon>Eukaryota</taxon>
        <taxon>Fungi</taxon>
        <taxon>Dikarya</taxon>
        <taxon>Ascomycota</taxon>
        <taxon>Pezizomycotina</taxon>
        <taxon>Dothideomycetes</taxon>
        <taxon>Dothideomycetidae</taxon>
        <taxon>Mycosphaerellales</taxon>
        <taxon>Teratosphaeriaceae</taxon>
        <taxon>Salinomyces</taxon>
    </lineage>
</organism>
<proteinExistence type="inferred from homology"/>
<feature type="region of interest" description="Disordered" evidence="3">
    <location>
        <begin position="304"/>
        <end position="365"/>
    </location>
</feature>
<feature type="region of interest" description="Disordered" evidence="3">
    <location>
        <begin position="164"/>
        <end position="184"/>
    </location>
</feature>
<dbReference type="InterPro" id="IPR027450">
    <property type="entry name" value="AlkB-like"/>
</dbReference>
<dbReference type="InterPro" id="IPR036380">
    <property type="entry name" value="Isochorismatase-like_sf"/>
</dbReference>
<dbReference type="Gene3D" id="2.60.120.590">
    <property type="entry name" value="Alpha-ketoglutarate-dependent dioxygenase AlkB-like"/>
    <property type="match status" value="1"/>
</dbReference>
<dbReference type="InterPro" id="IPR032854">
    <property type="entry name" value="ALKBH3"/>
</dbReference>
<dbReference type="EMBL" id="NAJL01000010">
    <property type="protein sequence ID" value="TKA30751.1"/>
    <property type="molecule type" value="Genomic_DNA"/>
</dbReference>
<dbReference type="Pfam" id="PF13532">
    <property type="entry name" value="2OG-FeII_Oxy_2"/>
    <property type="match status" value="1"/>
</dbReference>
<comment type="caution">
    <text evidence="5">The sequence shown here is derived from an EMBL/GenBank/DDBJ whole genome shotgun (WGS) entry which is preliminary data.</text>
</comment>
<dbReference type="GO" id="GO:0051213">
    <property type="term" value="F:dioxygenase activity"/>
    <property type="evidence" value="ECO:0007669"/>
    <property type="project" value="InterPro"/>
</dbReference>
<accession>A0A4U0U6D2</accession>
<keyword evidence="2" id="KW-0175">Coiled coil</keyword>
<feature type="domain" description="Fe2OG dioxygenase" evidence="4">
    <location>
        <begin position="484"/>
        <end position="611"/>
    </location>
</feature>
<dbReference type="PANTHER" id="PTHR31212:SF5">
    <property type="entry name" value="ISOCHORISMATASE FAMILY PROTEIN FAMILY (AFU_ORTHOLOGUE AFUA_3G14500)"/>
    <property type="match status" value="1"/>
</dbReference>
<feature type="coiled-coil region" evidence="2">
    <location>
        <begin position="403"/>
        <end position="430"/>
    </location>
</feature>
<dbReference type="InterPro" id="IPR000868">
    <property type="entry name" value="Isochorismatase-like_dom"/>
</dbReference>
<gene>
    <name evidence="5" type="ORF">B0A50_02471</name>
</gene>
<evidence type="ECO:0000259" key="4">
    <source>
        <dbReference type="PROSITE" id="PS51471"/>
    </source>
</evidence>
<evidence type="ECO:0000313" key="5">
    <source>
        <dbReference type="EMBL" id="TKA30751.1"/>
    </source>
</evidence>
<name>A0A4U0U6D2_9PEZI</name>
<feature type="compositionally biased region" description="Basic and acidic residues" evidence="3">
    <location>
        <begin position="314"/>
        <end position="323"/>
    </location>
</feature>
<dbReference type="Gene3D" id="3.40.50.850">
    <property type="entry name" value="Isochorismatase-like"/>
    <property type="match status" value="1"/>
</dbReference>
<evidence type="ECO:0000256" key="2">
    <source>
        <dbReference type="SAM" id="Coils"/>
    </source>
</evidence>
<dbReference type="InterPro" id="IPR005123">
    <property type="entry name" value="Oxoglu/Fe-dep_dioxygenase_dom"/>
</dbReference>
<dbReference type="SUPFAM" id="SSF51197">
    <property type="entry name" value="Clavaminate synthase-like"/>
    <property type="match status" value="1"/>
</dbReference>
<dbReference type="Pfam" id="PF00857">
    <property type="entry name" value="Isochorismatase"/>
    <property type="match status" value="1"/>
</dbReference>
<reference evidence="5 6" key="1">
    <citation type="submission" date="2017-03" db="EMBL/GenBank/DDBJ databases">
        <title>Genomes of endolithic fungi from Antarctica.</title>
        <authorList>
            <person name="Coleine C."/>
            <person name="Masonjones S."/>
            <person name="Stajich J.E."/>
        </authorList>
    </citation>
    <scope>NUCLEOTIDE SEQUENCE [LARGE SCALE GENOMIC DNA]</scope>
    <source>
        <strain evidence="5 6">CCFEE 6315</strain>
    </source>
</reference>
<feature type="region of interest" description="Disordered" evidence="3">
    <location>
        <begin position="534"/>
        <end position="557"/>
    </location>
</feature>
<dbReference type="GO" id="GO:0006307">
    <property type="term" value="P:DNA alkylation repair"/>
    <property type="evidence" value="ECO:0007669"/>
    <property type="project" value="InterPro"/>
</dbReference>
<dbReference type="Proteomes" id="UP000308549">
    <property type="component" value="Unassembled WGS sequence"/>
</dbReference>
<dbReference type="PANTHER" id="PTHR31212">
    <property type="entry name" value="ALPHA-KETOGLUTARATE-DEPENDENT DIOXYGENASE ALKB HOMOLOG 3"/>
    <property type="match status" value="1"/>
</dbReference>
<dbReference type="SUPFAM" id="SSF52499">
    <property type="entry name" value="Isochorismatase-like hydrolases"/>
    <property type="match status" value="1"/>
</dbReference>
<comment type="similarity">
    <text evidence="1">Belongs to the isochorismatase family.</text>
</comment>
<evidence type="ECO:0000256" key="3">
    <source>
        <dbReference type="SAM" id="MobiDB-lite"/>
    </source>
</evidence>
<evidence type="ECO:0000313" key="6">
    <source>
        <dbReference type="Proteomes" id="UP000308549"/>
    </source>
</evidence>
<evidence type="ECO:0000256" key="1">
    <source>
        <dbReference type="ARBA" id="ARBA00006336"/>
    </source>
</evidence>
<dbReference type="PROSITE" id="PS51471">
    <property type="entry name" value="FE2OG_OXY"/>
    <property type="match status" value="1"/>
</dbReference>
<keyword evidence="6" id="KW-1185">Reference proteome</keyword>
<dbReference type="OrthoDB" id="445341at2759"/>
<feature type="compositionally biased region" description="Acidic residues" evidence="3">
    <location>
        <begin position="324"/>
        <end position="353"/>
    </location>
</feature>
<dbReference type="CDD" id="cd00431">
    <property type="entry name" value="cysteine_hydrolases"/>
    <property type="match status" value="1"/>
</dbReference>
<protein>
    <recommendedName>
        <fullName evidence="4">Fe2OG dioxygenase domain-containing protein</fullName>
    </recommendedName>
</protein>